<keyword evidence="2" id="KW-1185">Reference proteome</keyword>
<name>A0ACB9MKH9_9MYRT</name>
<reference evidence="2" key="1">
    <citation type="journal article" date="2023" name="Front. Plant Sci.">
        <title>Chromosomal-level genome assembly of Melastoma candidum provides insights into trichome evolution.</title>
        <authorList>
            <person name="Zhong Y."/>
            <person name="Wu W."/>
            <person name="Sun C."/>
            <person name="Zou P."/>
            <person name="Liu Y."/>
            <person name="Dai S."/>
            <person name="Zhou R."/>
        </authorList>
    </citation>
    <scope>NUCLEOTIDE SEQUENCE [LARGE SCALE GENOMIC DNA]</scope>
</reference>
<gene>
    <name evidence="1" type="ORF">MLD38_030177</name>
</gene>
<sequence>MGPVAGPLDLCAQCCDLLTPDVSQRLPLPGQQWLHTVSHPREVLFPAAQREPSPGTFRYHVKCLGEKEGDKLFVIPSAFRCEDRAFLCRLEKLGGLRRKLVVEDNKGWRLISCIWLHAGVVHLATSMLSLMVVGNGLERELGFCKNQKKLQYKTGTYLSSSDILMRLFLNFICCIIQ</sequence>
<protein>
    <submittedName>
        <fullName evidence="1">Uncharacterized protein</fullName>
    </submittedName>
</protein>
<dbReference type="Proteomes" id="UP001057402">
    <property type="component" value="Chromosome 9"/>
</dbReference>
<proteinExistence type="predicted"/>
<organism evidence="1 2">
    <name type="scientific">Melastoma candidum</name>
    <dbReference type="NCBI Taxonomy" id="119954"/>
    <lineage>
        <taxon>Eukaryota</taxon>
        <taxon>Viridiplantae</taxon>
        <taxon>Streptophyta</taxon>
        <taxon>Embryophyta</taxon>
        <taxon>Tracheophyta</taxon>
        <taxon>Spermatophyta</taxon>
        <taxon>Magnoliopsida</taxon>
        <taxon>eudicotyledons</taxon>
        <taxon>Gunneridae</taxon>
        <taxon>Pentapetalae</taxon>
        <taxon>rosids</taxon>
        <taxon>malvids</taxon>
        <taxon>Myrtales</taxon>
        <taxon>Melastomataceae</taxon>
        <taxon>Melastomatoideae</taxon>
        <taxon>Melastomateae</taxon>
        <taxon>Melastoma</taxon>
    </lineage>
</organism>
<comment type="caution">
    <text evidence="1">The sequence shown here is derived from an EMBL/GenBank/DDBJ whole genome shotgun (WGS) entry which is preliminary data.</text>
</comment>
<accession>A0ACB9MKH9</accession>
<dbReference type="EMBL" id="CM042888">
    <property type="protein sequence ID" value="KAI4324717.1"/>
    <property type="molecule type" value="Genomic_DNA"/>
</dbReference>
<evidence type="ECO:0000313" key="2">
    <source>
        <dbReference type="Proteomes" id="UP001057402"/>
    </source>
</evidence>
<evidence type="ECO:0000313" key="1">
    <source>
        <dbReference type="EMBL" id="KAI4324717.1"/>
    </source>
</evidence>